<reference evidence="14" key="1">
    <citation type="submission" date="2022-08" db="UniProtKB">
        <authorList>
            <consortium name="EnsemblMetazoa"/>
        </authorList>
    </citation>
    <scope>IDENTIFICATION</scope>
    <source>
        <strain evidence="14">Israel</strain>
    </source>
</reference>
<keyword evidence="6 11" id="KW-0808">Transferase</keyword>
<evidence type="ECO:0000259" key="12">
    <source>
        <dbReference type="Pfam" id="PF01571"/>
    </source>
</evidence>
<dbReference type="EMBL" id="AJVK01003417">
    <property type="status" value="NOT_ANNOTATED_CDS"/>
    <property type="molecule type" value="Genomic_DNA"/>
</dbReference>
<keyword evidence="7 11" id="KW-0809">Transit peptide</keyword>
<comment type="function">
    <text evidence="1 11">The glycine cleavage system catalyzes the degradation of glycine.</text>
</comment>
<dbReference type="FunFam" id="3.30.1360.120:FF:000014">
    <property type="entry name" value="Aminomethyltransferase"/>
    <property type="match status" value="1"/>
</dbReference>
<feature type="domain" description="GCVT N-terminal" evidence="12">
    <location>
        <begin position="1"/>
        <end position="216"/>
    </location>
</feature>
<accession>A0A1B0D587</accession>
<dbReference type="PANTHER" id="PTHR43757">
    <property type="entry name" value="AMINOMETHYLTRANSFERASE"/>
    <property type="match status" value="1"/>
</dbReference>
<dbReference type="Gene3D" id="4.10.1250.10">
    <property type="entry name" value="Aminomethyltransferase fragment"/>
    <property type="match status" value="1"/>
</dbReference>
<dbReference type="VEuPathDB" id="VectorBase:PPAI002644"/>
<dbReference type="Pfam" id="PF08669">
    <property type="entry name" value="GCV_T_C"/>
    <property type="match status" value="1"/>
</dbReference>
<proteinExistence type="inferred from homology"/>
<dbReference type="SUPFAM" id="SSF101790">
    <property type="entry name" value="Aminomethyltransferase beta-barrel domain"/>
    <property type="match status" value="1"/>
</dbReference>
<dbReference type="PIRSF" id="PIRSF006487">
    <property type="entry name" value="GcvT"/>
    <property type="match status" value="1"/>
</dbReference>
<dbReference type="GO" id="GO:0008483">
    <property type="term" value="F:transaminase activity"/>
    <property type="evidence" value="ECO:0007669"/>
    <property type="project" value="UniProtKB-KW"/>
</dbReference>
<keyword evidence="5 11" id="KW-0032">Aminotransferase</keyword>
<feature type="binding site" evidence="10">
    <location>
        <position position="152"/>
    </location>
    <ligand>
        <name>substrate</name>
    </ligand>
</feature>
<dbReference type="InterPro" id="IPR006223">
    <property type="entry name" value="GcvT"/>
</dbReference>
<keyword evidence="15" id="KW-1185">Reference proteome</keyword>
<name>A0A1B0D587_PHLPP</name>
<dbReference type="FunFam" id="4.10.1250.10:FF:000002">
    <property type="entry name" value="Aminomethyltransferase"/>
    <property type="match status" value="1"/>
</dbReference>
<dbReference type="PANTHER" id="PTHR43757:SF16">
    <property type="entry name" value="AMINOMETHYLTRANSFERASE, MITOCHONDRIAL"/>
    <property type="match status" value="1"/>
</dbReference>
<evidence type="ECO:0000313" key="15">
    <source>
        <dbReference type="Proteomes" id="UP000092462"/>
    </source>
</evidence>
<evidence type="ECO:0000256" key="10">
    <source>
        <dbReference type="PIRSR" id="PIRSR006487-1"/>
    </source>
</evidence>
<dbReference type="SUPFAM" id="SSF103025">
    <property type="entry name" value="Folate-binding domain"/>
    <property type="match status" value="1"/>
</dbReference>
<dbReference type="FunFam" id="2.40.30.110:FF:000002">
    <property type="entry name" value="Aminomethyltransferase"/>
    <property type="match status" value="1"/>
</dbReference>
<comment type="similarity">
    <text evidence="3 11">Belongs to the GcvT family.</text>
</comment>
<dbReference type="InterPro" id="IPR029043">
    <property type="entry name" value="GcvT/YgfZ_C"/>
</dbReference>
<keyword evidence="8 11" id="KW-0496">Mitochondrion</keyword>
<protein>
    <recommendedName>
        <fullName evidence="11">Aminomethyltransferase</fullName>
        <ecNumber evidence="11">2.1.2.10</ecNumber>
    </recommendedName>
    <alternativeName>
        <fullName evidence="11">Glycine cleavage system T protein</fullName>
    </alternativeName>
</protein>
<evidence type="ECO:0000256" key="9">
    <source>
        <dbReference type="ARBA" id="ARBA00047665"/>
    </source>
</evidence>
<evidence type="ECO:0000313" key="14">
    <source>
        <dbReference type="EnsemblMetazoa" id="PPAI002644-PA"/>
    </source>
</evidence>
<dbReference type="GO" id="GO:0005739">
    <property type="term" value="C:mitochondrion"/>
    <property type="evidence" value="ECO:0007669"/>
    <property type="project" value="UniProtKB-SubCell"/>
</dbReference>
<dbReference type="FunFam" id="3.30.70.1400:FF:000001">
    <property type="entry name" value="Aminomethyltransferase"/>
    <property type="match status" value="1"/>
</dbReference>
<dbReference type="GO" id="GO:0004047">
    <property type="term" value="F:aminomethyltransferase activity"/>
    <property type="evidence" value="ECO:0007669"/>
    <property type="project" value="UniProtKB-EC"/>
</dbReference>
<dbReference type="InterPro" id="IPR027266">
    <property type="entry name" value="TrmE/GcvT-like"/>
</dbReference>
<dbReference type="Gene3D" id="3.30.1360.120">
    <property type="entry name" value="Probable tRNA modification gtpase trme, domain 1"/>
    <property type="match status" value="1"/>
</dbReference>
<dbReference type="Pfam" id="PF01571">
    <property type="entry name" value="GCV_T"/>
    <property type="match status" value="1"/>
</dbReference>
<evidence type="ECO:0000256" key="1">
    <source>
        <dbReference type="ARBA" id="ARBA00003631"/>
    </source>
</evidence>
<dbReference type="Proteomes" id="UP000092462">
    <property type="component" value="Unassembled WGS sequence"/>
</dbReference>
<dbReference type="Gene3D" id="2.40.30.110">
    <property type="entry name" value="Aminomethyltransferase beta-barrel domains"/>
    <property type="match status" value="1"/>
</dbReference>
<comment type="subcellular location">
    <subcellularLocation>
        <location evidence="2 11">Mitochondrion</location>
    </subcellularLocation>
</comment>
<evidence type="ECO:0000256" key="8">
    <source>
        <dbReference type="ARBA" id="ARBA00023128"/>
    </source>
</evidence>
<dbReference type="AlphaFoldDB" id="A0A1B0D587"/>
<evidence type="ECO:0000256" key="7">
    <source>
        <dbReference type="ARBA" id="ARBA00022946"/>
    </source>
</evidence>
<dbReference type="InterPro" id="IPR006222">
    <property type="entry name" value="GCVT_N"/>
</dbReference>
<organism evidence="14 15">
    <name type="scientific">Phlebotomus papatasi</name>
    <name type="common">Sandfly</name>
    <dbReference type="NCBI Taxonomy" id="29031"/>
    <lineage>
        <taxon>Eukaryota</taxon>
        <taxon>Metazoa</taxon>
        <taxon>Ecdysozoa</taxon>
        <taxon>Arthropoda</taxon>
        <taxon>Hexapoda</taxon>
        <taxon>Insecta</taxon>
        <taxon>Pterygota</taxon>
        <taxon>Neoptera</taxon>
        <taxon>Endopterygota</taxon>
        <taxon>Diptera</taxon>
        <taxon>Nematocera</taxon>
        <taxon>Psychodoidea</taxon>
        <taxon>Psychodidae</taxon>
        <taxon>Phlebotomus</taxon>
        <taxon>Phlebotomus</taxon>
    </lineage>
</organism>
<comment type="catalytic activity">
    <reaction evidence="9 11">
        <text>N(6)-[(R)-S(8)-aminomethyldihydrolipoyl]-L-lysyl-[protein] + (6S)-5,6,7,8-tetrahydrofolate = N(6)-[(R)-dihydrolipoyl]-L-lysyl-[protein] + (6R)-5,10-methylene-5,6,7,8-tetrahydrofolate + NH4(+)</text>
        <dbReference type="Rhea" id="RHEA:16945"/>
        <dbReference type="Rhea" id="RHEA-COMP:10475"/>
        <dbReference type="Rhea" id="RHEA-COMP:10492"/>
        <dbReference type="ChEBI" id="CHEBI:15636"/>
        <dbReference type="ChEBI" id="CHEBI:28938"/>
        <dbReference type="ChEBI" id="CHEBI:57453"/>
        <dbReference type="ChEBI" id="CHEBI:83100"/>
        <dbReference type="ChEBI" id="CHEBI:83143"/>
        <dbReference type="EC" id="2.1.2.10"/>
    </reaction>
</comment>
<evidence type="ECO:0000256" key="11">
    <source>
        <dbReference type="RuleBase" id="RU003981"/>
    </source>
</evidence>
<evidence type="ECO:0000256" key="6">
    <source>
        <dbReference type="ARBA" id="ARBA00022679"/>
    </source>
</evidence>
<evidence type="ECO:0000256" key="3">
    <source>
        <dbReference type="ARBA" id="ARBA00008609"/>
    </source>
</evidence>
<dbReference type="InterPro" id="IPR013977">
    <property type="entry name" value="GcvT_C"/>
</dbReference>
<dbReference type="Gene3D" id="3.30.70.1400">
    <property type="entry name" value="Aminomethyltransferase beta-barrel domains"/>
    <property type="match status" value="1"/>
</dbReference>
<feature type="domain" description="Aminomethyltransferase C-terminal" evidence="13">
    <location>
        <begin position="240"/>
        <end position="320"/>
    </location>
</feature>
<dbReference type="GO" id="GO:0005960">
    <property type="term" value="C:glycine cleavage complex"/>
    <property type="evidence" value="ECO:0007669"/>
    <property type="project" value="InterPro"/>
</dbReference>
<comment type="subunit">
    <text evidence="4 11">The glycine cleavage system is composed of four proteins: P, T, L and H.</text>
</comment>
<dbReference type="InterPro" id="IPR028896">
    <property type="entry name" value="GcvT/YgfZ/DmdA"/>
</dbReference>
<evidence type="ECO:0000256" key="5">
    <source>
        <dbReference type="ARBA" id="ARBA00022576"/>
    </source>
</evidence>
<evidence type="ECO:0000259" key="13">
    <source>
        <dbReference type="Pfam" id="PF08669"/>
    </source>
</evidence>
<dbReference type="NCBIfam" id="TIGR00528">
    <property type="entry name" value="gcvT"/>
    <property type="match status" value="1"/>
</dbReference>
<evidence type="ECO:0000256" key="4">
    <source>
        <dbReference type="ARBA" id="ARBA00011690"/>
    </source>
</evidence>
<dbReference type="EMBL" id="AJVK01003416">
    <property type="status" value="NOT_ANNOTATED_CDS"/>
    <property type="molecule type" value="Genomic_DNA"/>
</dbReference>
<sequence length="328" mass="35654">MLQTYVRGTAAIDCLESISTADIAGLPHGSSTLTVFTNTKGGILDDLIITRLSDSVLYIVSNAGCRQQDMELMSEAAERFRRRGKNVDVEFLEPKDRALLAVQGPDAVKCLQEVCDYDLRYLHFMTSTKADVAGIENCRVTRCGYTGEDGVEISIPADRAVHIAETLLGSRGSSVKMAGLGARDSLRLEAGLCLYGSDIDQETTPIEANLAWLVAKRRRTEGNFPGAKIIVDQLKNGCSRRRIGIRSMGGPPARHGVEVFTKDTKEKLGSITSGCPSPTAGGNVAMGYVKESHKATGTKVQLKIREKFFPAEVAKMPFVKANYYTKPK</sequence>
<dbReference type="VEuPathDB" id="VectorBase:PPAPM1_004344"/>
<dbReference type="EnsemblMetazoa" id="PPAI002644-RA">
    <property type="protein sequence ID" value="PPAI002644-PA"/>
    <property type="gene ID" value="PPAI002644"/>
</dbReference>
<evidence type="ECO:0000256" key="2">
    <source>
        <dbReference type="ARBA" id="ARBA00004173"/>
    </source>
</evidence>
<dbReference type="GO" id="GO:0006546">
    <property type="term" value="P:glycine catabolic process"/>
    <property type="evidence" value="ECO:0007669"/>
    <property type="project" value="InterPro"/>
</dbReference>
<dbReference type="EC" id="2.1.2.10" evidence="11"/>